<dbReference type="AlphaFoldDB" id="A0A840BTK8"/>
<proteinExistence type="predicted"/>
<feature type="signal peptide" evidence="1">
    <location>
        <begin position="1"/>
        <end position="24"/>
    </location>
</feature>
<evidence type="ECO:0008006" key="4">
    <source>
        <dbReference type="Google" id="ProtNLM"/>
    </source>
</evidence>
<evidence type="ECO:0000313" key="2">
    <source>
        <dbReference type="EMBL" id="MBB4015012.1"/>
    </source>
</evidence>
<organism evidence="2 3">
    <name type="scientific">Chelatococcus caeni</name>
    <dbReference type="NCBI Taxonomy" id="1348468"/>
    <lineage>
        <taxon>Bacteria</taxon>
        <taxon>Pseudomonadati</taxon>
        <taxon>Pseudomonadota</taxon>
        <taxon>Alphaproteobacteria</taxon>
        <taxon>Hyphomicrobiales</taxon>
        <taxon>Chelatococcaceae</taxon>
        <taxon>Chelatococcus</taxon>
    </lineage>
</organism>
<comment type="caution">
    <text evidence="2">The sequence shown here is derived from an EMBL/GenBank/DDBJ whole genome shotgun (WGS) entry which is preliminary data.</text>
</comment>
<reference evidence="2 3" key="1">
    <citation type="submission" date="2020-08" db="EMBL/GenBank/DDBJ databases">
        <title>Genomic Encyclopedia of Type Strains, Phase IV (KMG-IV): sequencing the most valuable type-strain genomes for metagenomic binning, comparative biology and taxonomic classification.</title>
        <authorList>
            <person name="Goeker M."/>
        </authorList>
    </citation>
    <scope>NUCLEOTIDE SEQUENCE [LARGE SCALE GENOMIC DNA]</scope>
    <source>
        <strain evidence="2 3">DSM 103737</strain>
    </source>
</reference>
<feature type="chain" id="PRO_5032920895" description="Lipoprotein" evidence="1">
    <location>
        <begin position="25"/>
        <end position="181"/>
    </location>
</feature>
<name>A0A840BTK8_9HYPH</name>
<keyword evidence="3" id="KW-1185">Reference proteome</keyword>
<keyword evidence="1" id="KW-0732">Signal</keyword>
<protein>
    <recommendedName>
        <fullName evidence="4">Lipoprotein</fullName>
    </recommendedName>
</protein>
<dbReference type="RefSeq" id="WP_145979715.1">
    <property type="nucleotide sequence ID" value="NZ_JACIEN010000001.1"/>
</dbReference>
<evidence type="ECO:0000313" key="3">
    <source>
        <dbReference type="Proteomes" id="UP000577362"/>
    </source>
</evidence>
<sequence>MRLRRIGSSALLLAGLLVATLAHATTPVVRSFDFLEGDESLLIGKLPDADIRAVAAGAPMYERIGYPKVLLATPEFGLGHQWLVVILATTNTCNSQGCSIRILHSGPAGYVTVAEVMASDVAWIDDGNEPPALIFLSEAVEGAQETAIWRWNGSAYAFDQLGDEALMDAYTDAITGAQNRN</sequence>
<evidence type="ECO:0000256" key="1">
    <source>
        <dbReference type="SAM" id="SignalP"/>
    </source>
</evidence>
<gene>
    <name evidence="2" type="ORF">GGR16_000018</name>
</gene>
<accession>A0A840BTK8</accession>
<dbReference type="EMBL" id="JACIEN010000001">
    <property type="protein sequence ID" value="MBB4015012.1"/>
    <property type="molecule type" value="Genomic_DNA"/>
</dbReference>
<dbReference type="Proteomes" id="UP000577362">
    <property type="component" value="Unassembled WGS sequence"/>
</dbReference>